<dbReference type="OrthoDB" id="8879391at2759"/>
<protein>
    <recommendedName>
        <fullName evidence="2">Potassium channel domain-containing protein</fullName>
    </recommendedName>
</protein>
<dbReference type="SUPFAM" id="SSF81324">
    <property type="entry name" value="Voltage-gated potassium channels"/>
    <property type="match status" value="1"/>
</dbReference>
<dbReference type="InterPro" id="IPR015449">
    <property type="entry name" value="K_chnl_Ca-activ_SK"/>
</dbReference>
<gene>
    <name evidence="3" type="ORF">SteCoe_24007</name>
</gene>
<organism evidence="3 4">
    <name type="scientific">Stentor coeruleus</name>
    <dbReference type="NCBI Taxonomy" id="5963"/>
    <lineage>
        <taxon>Eukaryota</taxon>
        <taxon>Sar</taxon>
        <taxon>Alveolata</taxon>
        <taxon>Ciliophora</taxon>
        <taxon>Postciliodesmatophora</taxon>
        <taxon>Heterotrichea</taxon>
        <taxon>Heterotrichida</taxon>
        <taxon>Stentoridae</taxon>
        <taxon>Stentor</taxon>
    </lineage>
</organism>
<dbReference type="Proteomes" id="UP000187209">
    <property type="component" value="Unassembled WGS sequence"/>
</dbReference>
<dbReference type="Pfam" id="PF07885">
    <property type="entry name" value="Ion_trans_2"/>
    <property type="match status" value="1"/>
</dbReference>
<feature type="transmembrane region" description="Helical" evidence="1">
    <location>
        <begin position="116"/>
        <end position="138"/>
    </location>
</feature>
<dbReference type="GO" id="GO:0016020">
    <property type="term" value="C:membrane"/>
    <property type="evidence" value="ECO:0007669"/>
    <property type="project" value="InterPro"/>
</dbReference>
<feature type="transmembrane region" description="Helical" evidence="1">
    <location>
        <begin position="78"/>
        <end position="96"/>
    </location>
</feature>
<feature type="transmembrane region" description="Helical" evidence="1">
    <location>
        <begin position="198"/>
        <end position="215"/>
    </location>
</feature>
<keyword evidence="1" id="KW-0472">Membrane</keyword>
<dbReference type="PRINTS" id="PR00169">
    <property type="entry name" value="KCHANNEL"/>
</dbReference>
<accession>A0A1R2BIL8</accession>
<feature type="domain" description="Potassium channel" evidence="2">
    <location>
        <begin position="283"/>
        <end position="334"/>
    </location>
</feature>
<dbReference type="InterPro" id="IPR013099">
    <property type="entry name" value="K_chnl_dom"/>
</dbReference>
<dbReference type="GO" id="GO:0016286">
    <property type="term" value="F:small conductance calcium-activated potassium channel activity"/>
    <property type="evidence" value="ECO:0007669"/>
    <property type="project" value="InterPro"/>
</dbReference>
<sequence>MKFFKNDPVVKIKPQKCVQRSDNMIFRRASKLYEKSEMNQLKSIQLGMKSRKSVRLPRIAKTIVPTKNIKSIKRQQKINTLTSFVLSVFIICGSVYENLLLDESNSELTANTNLIRIILAGLASIQILLIFIYYYNYLSMKISYKIISKHSLLHHDSETFFKLILELIICLMIIPPYIVYKIKIKQLAIEETLTIDDIILGLIFLRVFHLLKFYYEYSYFNSLKAQFYCEIEAVSDMFNFTMKCFLKDKPWFSVLLMFGLSTTFCGILLHVFERSIPESPFSYIWNGFWIVSYTQPTIGYGDIVPKSHLGRLVIVLCSFFGLFMYSYIVLVVRNIADLSDNELKLYSEIKYRGTKAKKLKFKSIVLIQRWWRLNMKRRIKTNTLSDLFRYHDQLKDFSRKRLIELQEKNPTLNEEVNKISKSLTGKFAVTIEYLKNAEQYSELANKLANMNYGIKQKLRKIYYDLEKYGPENKKLGNDLLTVSPHRKVSAASSRAAVKKLRGRAVKKLITDKLKKNSISMSNDGSFSSNEDFYSSRG</sequence>
<feature type="transmembrane region" description="Helical" evidence="1">
    <location>
        <begin position="251"/>
        <end position="271"/>
    </location>
</feature>
<keyword evidence="4" id="KW-1185">Reference proteome</keyword>
<dbReference type="PANTHER" id="PTHR10153">
    <property type="entry name" value="SMALL CONDUCTANCE CALCIUM-ACTIVATED POTASSIUM CHANNEL"/>
    <property type="match status" value="1"/>
</dbReference>
<keyword evidence="1" id="KW-1133">Transmembrane helix</keyword>
<evidence type="ECO:0000313" key="4">
    <source>
        <dbReference type="Proteomes" id="UP000187209"/>
    </source>
</evidence>
<feature type="transmembrane region" description="Helical" evidence="1">
    <location>
        <begin position="312"/>
        <end position="332"/>
    </location>
</feature>
<dbReference type="EMBL" id="MPUH01000623">
    <property type="protein sequence ID" value="OMJ76598.1"/>
    <property type="molecule type" value="Genomic_DNA"/>
</dbReference>
<evidence type="ECO:0000313" key="3">
    <source>
        <dbReference type="EMBL" id="OMJ76598.1"/>
    </source>
</evidence>
<evidence type="ECO:0000256" key="1">
    <source>
        <dbReference type="SAM" id="Phobius"/>
    </source>
</evidence>
<name>A0A1R2BIL8_9CILI</name>
<reference evidence="3 4" key="1">
    <citation type="submission" date="2016-11" db="EMBL/GenBank/DDBJ databases">
        <title>The macronuclear genome of Stentor coeruleus: a giant cell with tiny introns.</title>
        <authorList>
            <person name="Slabodnick M."/>
            <person name="Ruby J.G."/>
            <person name="Reiff S.B."/>
            <person name="Swart E.C."/>
            <person name="Gosai S."/>
            <person name="Prabakaran S."/>
            <person name="Witkowska E."/>
            <person name="Larue G.E."/>
            <person name="Fisher S."/>
            <person name="Freeman R.M."/>
            <person name="Gunawardena J."/>
            <person name="Chu W."/>
            <person name="Stover N.A."/>
            <person name="Gregory B.D."/>
            <person name="Nowacki M."/>
            <person name="Derisi J."/>
            <person name="Roy S.W."/>
            <person name="Marshall W.F."/>
            <person name="Sood P."/>
        </authorList>
    </citation>
    <scope>NUCLEOTIDE SEQUENCE [LARGE SCALE GENOMIC DNA]</scope>
    <source>
        <strain evidence="3">WM001</strain>
    </source>
</reference>
<keyword evidence="1" id="KW-0812">Transmembrane</keyword>
<comment type="caution">
    <text evidence="3">The sequence shown here is derived from an EMBL/GenBank/DDBJ whole genome shotgun (WGS) entry which is preliminary data.</text>
</comment>
<evidence type="ECO:0000259" key="2">
    <source>
        <dbReference type="Pfam" id="PF07885"/>
    </source>
</evidence>
<feature type="transmembrane region" description="Helical" evidence="1">
    <location>
        <begin position="159"/>
        <end position="178"/>
    </location>
</feature>
<proteinExistence type="predicted"/>
<dbReference type="Gene3D" id="1.10.287.70">
    <property type="match status" value="1"/>
</dbReference>
<dbReference type="AlphaFoldDB" id="A0A1R2BIL8"/>